<dbReference type="GO" id="GO:0035861">
    <property type="term" value="C:site of double-strand break"/>
    <property type="evidence" value="ECO:0007669"/>
    <property type="project" value="TreeGrafter"/>
</dbReference>
<dbReference type="EMBL" id="OU892277">
    <property type="protein sequence ID" value="CAG9760519.1"/>
    <property type="molecule type" value="Genomic_DNA"/>
</dbReference>
<dbReference type="PIRSF" id="PIRSF011312">
    <property type="entry name" value="Cell_cycle_HUS1"/>
    <property type="match status" value="1"/>
</dbReference>
<dbReference type="GO" id="GO:0033314">
    <property type="term" value="P:mitotic DNA replication checkpoint signaling"/>
    <property type="evidence" value="ECO:0007669"/>
    <property type="project" value="TreeGrafter"/>
</dbReference>
<keyword evidence="3" id="KW-0539">Nucleus</keyword>
<evidence type="ECO:0000256" key="2">
    <source>
        <dbReference type="ARBA" id="ARBA00005563"/>
    </source>
</evidence>
<dbReference type="Pfam" id="PF04005">
    <property type="entry name" value="Hus1"/>
    <property type="match status" value="1"/>
</dbReference>
<proteinExistence type="inferred from homology"/>
<evidence type="ECO:0000256" key="4">
    <source>
        <dbReference type="PIRNR" id="PIRNR011312"/>
    </source>
</evidence>
<dbReference type="GO" id="GO:0000724">
    <property type="term" value="P:double-strand break repair via homologous recombination"/>
    <property type="evidence" value="ECO:0007669"/>
    <property type="project" value="TreeGrafter"/>
</dbReference>
<dbReference type="InterPro" id="IPR016580">
    <property type="entry name" value="HUS1"/>
</dbReference>
<evidence type="ECO:0000256" key="3">
    <source>
        <dbReference type="ARBA" id="ARBA00023242"/>
    </source>
</evidence>
<keyword evidence="6" id="KW-1185">Reference proteome</keyword>
<comment type="similarity">
    <text evidence="2 4">Belongs to the HUS1 family.</text>
</comment>
<dbReference type="GO" id="GO:0031573">
    <property type="term" value="P:mitotic intra-S DNA damage checkpoint signaling"/>
    <property type="evidence" value="ECO:0007669"/>
    <property type="project" value="TreeGrafter"/>
</dbReference>
<dbReference type="Gene3D" id="3.70.10.10">
    <property type="match status" value="1"/>
</dbReference>
<comment type="subcellular location">
    <subcellularLocation>
        <location evidence="1">Nucleus</location>
    </subcellularLocation>
</comment>
<dbReference type="InterPro" id="IPR007150">
    <property type="entry name" value="HUS1/Mec3"/>
</dbReference>
<dbReference type="GO" id="GO:0006289">
    <property type="term" value="P:nucleotide-excision repair"/>
    <property type="evidence" value="ECO:0007669"/>
    <property type="project" value="TreeGrafter"/>
</dbReference>
<dbReference type="OrthoDB" id="10063861at2759"/>
<dbReference type="Proteomes" id="UP001152799">
    <property type="component" value="Chromosome 1"/>
</dbReference>
<sequence>MKFEALMNDQAAMRTFSNVSLSLKKIGKTCILKLSKNKVFFIFSEKAIGFRRPSVWCELPIRFYFEEYEVVRMDKAKNDIFLELPTASLAETCSILKQNTNLVKIKITESDDSDAIYLTFDMELPMRAVKLLAEKYWSGYGEEPASNAFHASIQMPQWKNIKPVVDSIKNLSEWISLSIEETGKLTLENFALDIDTSAVKLKADFPELLVHSFVPANIPNTDEDNVKVTATIDSKKFLNYLSGMQILNCPAICSIAHERLVKLSLDAPGRVKLQIFVFQFLT</sequence>
<name>A0A9N9ME81_9CUCU</name>
<dbReference type="PANTHER" id="PTHR12900">
    <property type="entry name" value="MITOTIC AND DNA DAMAGE CHECKPOINT PROTEIN HUS1"/>
    <property type="match status" value="1"/>
</dbReference>
<gene>
    <name evidence="5" type="ORF">CEUTPL_LOCUS1247</name>
</gene>
<dbReference type="PANTHER" id="PTHR12900:SF0">
    <property type="entry name" value="CHECKPOINT PROTEIN"/>
    <property type="match status" value="1"/>
</dbReference>
<dbReference type="GO" id="GO:0044778">
    <property type="term" value="P:meiotic DNA integrity checkpoint signaling"/>
    <property type="evidence" value="ECO:0007669"/>
    <property type="project" value="TreeGrafter"/>
</dbReference>
<dbReference type="GO" id="GO:0000723">
    <property type="term" value="P:telomere maintenance"/>
    <property type="evidence" value="ECO:0007669"/>
    <property type="project" value="TreeGrafter"/>
</dbReference>
<dbReference type="AlphaFoldDB" id="A0A9N9ME81"/>
<reference evidence="5" key="1">
    <citation type="submission" date="2022-01" db="EMBL/GenBank/DDBJ databases">
        <authorList>
            <person name="King R."/>
        </authorList>
    </citation>
    <scope>NUCLEOTIDE SEQUENCE</scope>
</reference>
<organism evidence="5 6">
    <name type="scientific">Ceutorhynchus assimilis</name>
    <name type="common">cabbage seed weevil</name>
    <dbReference type="NCBI Taxonomy" id="467358"/>
    <lineage>
        <taxon>Eukaryota</taxon>
        <taxon>Metazoa</taxon>
        <taxon>Ecdysozoa</taxon>
        <taxon>Arthropoda</taxon>
        <taxon>Hexapoda</taxon>
        <taxon>Insecta</taxon>
        <taxon>Pterygota</taxon>
        <taxon>Neoptera</taxon>
        <taxon>Endopterygota</taxon>
        <taxon>Coleoptera</taxon>
        <taxon>Polyphaga</taxon>
        <taxon>Cucujiformia</taxon>
        <taxon>Curculionidae</taxon>
        <taxon>Ceutorhynchinae</taxon>
        <taxon>Ceutorhynchus</taxon>
    </lineage>
</organism>
<evidence type="ECO:0000256" key="1">
    <source>
        <dbReference type="ARBA" id="ARBA00004123"/>
    </source>
</evidence>
<accession>A0A9N9ME81</accession>
<evidence type="ECO:0000313" key="6">
    <source>
        <dbReference type="Proteomes" id="UP001152799"/>
    </source>
</evidence>
<dbReference type="GO" id="GO:0030896">
    <property type="term" value="C:checkpoint clamp complex"/>
    <property type="evidence" value="ECO:0007669"/>
    <property type="project" value="InterPro"/>
</dbReference>
<evidence type="ECO:0000313" key="5">
    <source>
        <dbReference type="EMBL" id="CAG9760519.1"/>
    </source>
</evidence>
<dbReference type="GO" id="GO:0005730">
    <property type="term" value="C:nucleolus"/>
    <property type="evidence" value="ECO:0007669"/>
    <property type="project" value="InterPro"/>
</dbReference>
<protein>
    <recommendedName>
        <fullName evidence="4">Checkpoint protein</fullName>
    </recommendedName>
</protein>